<organism evidence="2">
    <name type="scientific">Alloyangia sp. H15</name>
    <dbReference type="NCBI Taxonomy" id="3029062"/>
    <lineage>
        <taxon>Bacteria</taxon>
        <taxon>Pseudomonadati</taxon>
        <taxon>Pseudomonadota</taxon>
        <taxon>Alphaproteobacteria</taxon>
        <taxon>Rhodobacterales</taxon>
        <taxon>Roseobacteraceae</taxon>
        <taxon>Alloyangia</taxon>
    </lineage>
</organism>
<dbReference type="EMBL" id="CP123390">
    <property type="protein sequence ID" value="XCC97960.1"/>
    <property type="molecule type" value="Genomic_DNA"/>
</dbReference>
<proteinExistence type="predicted"/>
<gene>
    <name evidence="2" type="ORF">PVT71_28685</name>
</gene>
<evidence type="ECO:0000256" key="1">
    <source>
        <dbReference type="SAM" id="MobiDB-lite"/>
    </source>
</evidence>
<feature type="region of interest" description="Disordered" evidence="1">
    <location>
        <begin position="1"/>
        <end position="21"/>
    </location>
</feature>
<dbReference type="AlphaFoldDB" id="A0AAU8AVD1"/>
<protein>
    <recommendedName>
        <fullName evidence="3">PH domain-containing protein</fullName>
    </recommendedName>
</protein>
<evidence type="ECO:0008006" key="3">
    <source>
        <dbReference type="Google" id="ProtNLM"/>
    </source>
</evidence>
<evidence type="ECO:0000313" key="2">
    <source>
        <dbReference type="EMBL" id="XCC97960.1"/>
    </source>
</evidence>
<geneLocation type="plasmid" evidence="2">
    <name>unnamed5</name>
</geneLocation>
<keyword evidence="2" id="KW-0614">Plasmid</keyword>
<accession>A0AAU8AVD1</accession>
<dbReference type="RefSeq" id="WP_353476838.1">
    <property type="nucleotide sequence ID" value="NZ_CP123390.1"/>
</dbReference>
<name>A0AAU8AVD1_9RHOB</name>
<sequence>MTAQQSDKSDASKVAPSAEHERATWIAAAREGLADEALHIEKHGLTLARFRQA</sequence>
<reference evidence="2" key="1">
    <citation type="submission" date="2023-02" db="EMBL/GenBank/DDBJ databases">
        <title>Description and genomic characterization of Salipiger bruguierae sp. nov., isolated from the sediment of mangrove plant Bruguiera sexangula.</title>
        <authorList>
            <person name="Long M."/>
        </authorList>
    </citation>
    <scope>NUCLEOTIDE SEQUENCE</scope>
    <source>
        <strain evidence="2">H15</strain>
        <plasmid evidence="2">unnamed5</plasmid>
    </source>
</reference>